<accession>A0A9Q1CIW8</accession>
<evidence type="ECO:0000313" key="2">
    <source>
        <dbReference type="Proteomes" id="UP001152320"/>
    </source>
</evidence>
<gene>
    <name evidence="1" type="ORF">HOLleu_08422</name>
</gene>
<comment type="caution">
    <text evidence="1">The sequence shown here is derived from an EMBL/GenBank/DDBJ whole genome shotgun (WGS) entry which is preliminary data.</text>
</comment>
<name>A0A9Q1CIW8_HOLLE</name>
<dbReference type="Proteomes" id="UP001152320">
    <property type="component" value="Chromosome 3"/>
</dbReference>
<sequence>MFTSLTTLSMGMVMQTNTASPFQLVPNTPSLVASTKVSSPPPIVPERCDIVSKLLSEIPITEATVPSTPYQCKKIIDTPGLKQQFSHNCIPGTPQPKIFYNSQEQRVPSSSLHNKQCEVDPGLEVERLRGKDRASIKRRRIALLNEGPQNKLKCKEPLFMLGCTDDIFG</sequence>
<dbReference type="AlphaFoldDB" id="A0A9Q1CIW8"/>
<protein>
    <submittedName>
        <fullName evidence="1">Uncharacterized protein</fullName>
    </submittedName>
</protein>
<keyword evidence="2" id="KW-1185">Reference proteome</keyword>
<organism evidence="1 2">
    <name type="scientific">Holothuria leucospilota</name>
    <name type="common">Black long sea cucumber</name>
    <name type="synonym">Mertensiothuria leucospilota</name>
    <dbReference type="NCBI Taxonomy" id="206669"/>
    <lineage>
        <taxon>Eukaryota</taxon>
        <taxon>Metazoa</taxon>
        <taxon>Echinodermata</taxon>
        <taxon>Eleutherozoa</taxon>
        <taxon>Echinozoa</taxon>
        <taxon>Holothuroidea</taxon>
        <taxon>Aspidochirotacea</taxon>
        <taxon>Aspidochirotida</taxon>
        <taxon>Holothuriidae</taxon>
        <taxon>Holothuria</taxon>
    </lineage>
</organism>
<evidence type="ECO:0000313" key="1">
    <source>
        <dbReference type="EMBL" id="KAJ8045414.1"/>
    </source>
</evidence>
<proteinExistence type="predicted"/>
<dbReference type="EMBL" id="JAIZAY010000003">
    <property type="protein sequence ID" value="KAJ8045414.1"/>
    <property type="molecule type" value="Genomic_DNA"/>
</dbReference>
<reference evidence="1" key="1">
    <citation type="submission" date="2021-10" db="EMBL/GenBank/DDBJ databases">
        <title>Tropical sea cucumber genome reveals ecological adaptation and Cuvierian tubules defense mechanism.</title>
        <authorList>
            <person name="Chen T."/>
        </authorList>
    </citation>
    <scope>NUCLEOTIDE SEQUENCE</scope>
    <source>
        <strain evidence="1">Nanhai2018</strain>
        <tissue evidence="1">Muscle</tissue>
    </source>
</reference>